<dbReference type="EMBL" id="JADOGI010000003">
    <property type="protein sequence ID" value="MBF8184502.1"/>
    <property type="molecule type" value="Genomic_DNA"/>
</dbReference>
<reference evidence="2" key="1">
    <citation type="submission" date="2020-11" db="EMBL/GenBank/DDBJ databases">
        <title>Whole-genome analyses of Nonomuraea sp. K274.</title>
        <authorList>
            <person name="Veyisoglu A."/>
        </authorList>
    </citation>
    <scope>NUCLEOTIDE SEQUENCE</scope>
    <source>
        <strain evidence="2">K274</strain>
    </source>
</reference>
<proteinExistence type="predicted"/>
<keyword evidence="3" id="KW-1185">Reference proteome</keyword>
<organism evidence="2 3">
    <name type="scientific">Nonomuraea cypriaca</name>
    <dbReference type="NCBI Taxonomy" id="1187855"/>
    <lineage>
        <taxon>Bacteria</taxon>
        <taxon>Bacillati</taxon>
        <taxon>Actinomycetota</taxon>
        <taxon>Actinomycetes</taxon>
        <taxon>Streptosporangiales</taxon>
        <taxon>Streptosporangiaceae</taxon>
        <taxon>Nonomuraea</taxon>
    </lineage>
</organism>
<dbReference type="SUPFAM" id="SSF55298">
    <property type="entry name" value="YjgF-like"/>
    <property type="match status" value="1"/>
</dbReference>
<dbReference type="InterPro" id="IPR035959">
    <property type="entry name" value="RutC-like_sf"/>
</dbReference>
<protein>
    <submittedName>
        <fullName evidence="2">RidA family protein</fullName>
    </submittedName>
</protein>
<dbReference type="PANTHER" id="PTHR43760:SF1">
    <property type="entry name" value="ENDORIBONUCLEASE L-PSP_CHORISMATE MUTASE-LIKE DOMAIN-CONTAINING PROTEIN"/>
    <property type="match status" value="1"/>
</dbReference>
<evidence type="ECO:0000313" key="2">
    <source>
        <dbReference type="EMBL" id="MBF8184502.1"/>
    </source>
</evidence>
<accession>A0A931A806</accession>
<dbReference type="InterPro" id="IPR013813">
    <property type="entry name" value="Endoribo_LPSP/chorism_mut-like"/>
</dbReference>
<gene>
    <name evidence="2" type="ORF">ITP53_01820</name>
</gene>
<feature type="domain" description="Endoribonuclease L-PSP/chorismate mutase-like" evidence="1">
    <location>
        <begin position="12"/>
        <end position="135"/>
    </location>
</feature>
<dbReference type="Gene3D" id="3.30.1330.40">
    <property type="entry name" value="RutC-like"/>
    <property type="match status" value="1"/>
</dbReference>
<evidence type="ECO:0000259" key="1">
    <source>
        <dbReference type="Pfam" id="PF14588"/>
    </source>
</evidence>
<dbReference type="Pfam" id="PF14588">
    <property type="entry name" value="YjgF_endoribonc"/>
    <property type="match status" value="1"/>
</dbReference>
<name>A0A931A806_9ACTN</name>
<dbReference type="RefSeq" id="WP_195893493.1">
    <property type="nucleotide sequence ID" value="NZ_JADOGI010000003.1"/>
</dbReference>
<dbReference type="Proteomes" id="UP000605361">
    <property type="component" value="Unassembled WGS sequence"/>
</dbReference>
<evidence type="ECO:0000313" key="3">
    <source>
        <dbReference type="Proteomes" id="UP000605361"/>
    </source>
</evidence>
<dbReference type="PANTHER" id="PTHR43760">
    <property type="entry name" value="ENDORIBONUCLEASE-RELATED"/>
    <property type="match status" value="1"/>
</dbReference>
<sequence>MSGEAATSSAEERFKELGLEFPPSPKRTGNFLSAVRVGDLLFLSGQGSHDRLGKIGVDFDVDEGYQAAREAGLRSLALAKEELGSLDRVKRIVKILGFVNCEAGFDRNPQVLNGASDLMVEIFGDAGRHVRSAIGAIALPHDFAVEIEMVLQLEPDRS</sequence>
<comment type="caution">
    <text evidence="2">The sequence shown here is derived from an EMBL/GenBank/DDBJ whole genome shotgun (WGS) entry which is preliminary data.</text>
</comment>
<dbReference type="CDD" id="cd02199">
    <property type="entry name" value="YjgF_YER057c_UK114_like_1"/>
    <property type="match status" value="1"/>
</dbReference>
<dbReference type="AlphaFoldDB" id="A0A931A806"/>